<organism evidence="2 3">
    <name type="scientific">Mycolicibacterium litorale</name>
    <dbReference type="NCBI Taxonomy" id="758802"/>
    <lineage>
        <taxon>Bacteria</taxon>
        <taxon>Bacillati</taxon>
        <taxon>Actinomycetota</taxon>
        <taxon>Actinomycetes</taxon>
        <taxon>Mycobacteriales</taxon>
        <taxon>Mycobacteriaceae</taxon>
        <taxon>Mycolicibacterium</taxon>
    </lineage>
</organism>
<dbReference type="SMART" id="SM00421">
    <property type="entry name" value="HTH_LUXR"/>
    <property type="match status" value="1"/>
</dbReference>
<evidence type="ECO:0000313" key="3">
    <source>
        <dbReference type="Proteomes" id="UP000515734"/>
    </source>
</evidence>
<evidence type="ECO:0000313" key="2">
    <source>
        <dbReference type="EMBL" id="BCI51374.1"/>
    </source>
</evidence>
<dbReference type="RefSeq" id="WP_185294345.1">
    <property type="nucleotide sequence ID" value="NZ_AP023287.1"/>
</dbReference>
<dbReference type="Gene3D" id="1.10.10.10">
    <property type="entry name" value="Winged helix-like DNA-binding domain superfamily/Winged helix DNA-binding domain"/>
    <property type="match status" value="1"/>
</dbReference>
<dbReference type="Proteomes" id="UP000515734">
    <property type="component" value="Chromosome"/>
</dbReference>
<name>A0A6S6NY74_9MYCO</name>
<gene>
    <name evidence="2" type="ORF">NIIDNTM18_06520</name>
</gene>
<dbReference type="AlphaFoldDB" id="A0A6S6NY74"/>
<evidence type="ECO:0000259" key="1">
    <source>
        <dbReference type="SMART" id="SM00421"/>
    </source>
</evidence>
<protein>
    <submittedName>
        <fullName evidence="2">LuxR family transcriptional regulator</fullName>
    </submittedName>
</protein>
<dbReference type="Pfam" id="PF00196">
    <property type="entry name" value="GerE"/>
    <property type="match status" value="1"/>
</dbReference>
<dbReference type="GO" id="GO:0006355">
    <property type="term" value="P:regulation of DNA-templated transcription"/>
    <property type="evidence" value="ECO:0007669"/>
    <property type="project" value="InterPro"/>
</dbReference>
<reference evidence="2 3" key="1">
    <citation type="submission" date="2020-07" db="EMBL/GenBank/DDBJ databases">
        <title>Complete genome sequence of Mycolicibacterium litorale like strain isolated from cardiac implantable electronic device infection.</title>
        <authorList>
            <person name="Fukano H."/>
            <person name="Miyama H."/>
            <person name="Hoshino Y."/>
        </authorList>
    </citation>
    <scope>NUCLEOTIDE SEQUENCE [LARGE SCALE GENOMIC DNA]</scope>
    <source>
        <strain evidence="2 3">NIIDNTM18</strain>
    </source>
</reference>
<sequence length="365" mass="40052">MVTLAEYSRLVSAIHAAAVTPEHWVDAMAAVREIFDGTSGADLITGPNREMTRGSMPAEARQAYNGYYRRFDYVLDAVDRSPVGLIHCGRTLVDLDRRSEFHADWIRPNHMDDGVFVRLAGGERPACFVIADRRRDEPFLTVERTELVTALIPHLQQALRTEKHLEDLRRDAGDLASAIDCMRQAVLVVGRDAAVVHCNSAAALLLHRADGLMVRSGRLRASRSEVDCAVQRAVADALGVADGAVRSGASVLCPRPSGERAYVAHTFPFAADARHDRFEPRALIVIADPGNRPQPPKEMLRKLFGLTNGESDVALRVARGQGLAPISEDLSVSVATVKTHLQHVFDKTDTHRQAELVRLLTALLP</sequence>
<dbReference type="InterPro" id="IPR016032">
    <property type="entry name" value="Sig_transdc_resp-reg_C-effctor"/>
</dbReference>
<dbReference type="PRINTS" id="PR00038">
    <property type="entry name" value="HTHLUXR"/>
</dbReference>
<dbReference type="SUPFAM" id="SSF46894">
    <property type="entry name" value="C-terminal effector domain of the bipartite response regulators"/>
    <property type="match status" value="1"/>
</dbReference>
<proteinExistence type="predicted"/>
<dbReference type="GO" id="GO:0003677">
    <property type="term" value="F:DNA binding"/>
    <property type="evidence" value="ECO:0007669"/>
    <property type="project" value="InterPro"/>
</dbReference>
<dbReference type="EMBL" id="AP023287">
    <property type="protein sequence ID" value="BCI51374.1"/>
    <property type="molecule type" value="Genomic_DNA"/>
</dbReference>
<dbReference type="InterPro" id="IPR000792">
    <property type="entry name" value="Tscrpt_reg_LuxR_C"/>
</dbReference>
<feature type="domain" description="HTH luxR-type" evidence="1">
    <location>
        <begin position="303"/>
        <end position="360"/>
    </location>
</feature>
<accession>A0A6S6NY74</accession>
<dbReference type="InterPro" id="IPR036388">
    <property type="entry name" value="WH-like_DNA-bd_sf"/>
</dbReference>